<dbReference type="SUPFAM" id="SSF55729">
    <property type="entry name" value="Acyl-CoA N-acyltransferases (Nat)"/>
    <property type="match status" value="1"/>
</dbReference>
<gene>
    <name evidence="4" type="ORF">CLV38_10860</name>
</gene>
<reference evidence="4 5" key="1">
    <citation type="submission" date="2018-03" db="EMBL/GenBank/DDBJ databases">
        <title>Genomic Encyclopedia of Archaeal and Bacterial Type Strains, Phase II (KMG-II): from individual species to whole genera.</title>
        <authorList>
            <person name="Goeker M."/>
        </authorList>
    </citation>
    <scope>NUCLEOTIDE SEQUENCE [LARGE SCALE GENOMIC DNA]</scope>
    <source>
        <strain evidence="4 5">DSM 13175</strain>
    </source>
</reference>
<dbReference type="RefSeq" id="WP_106192554.1">
    <property type="nucleotide sequence ID" value="NZ_PVTO01000008.1"/>
</dbReference>
<accession>A0A2T0W843</accession>
<name>A0A2T0W843_9LACT</name>
<dbReference type="InterPro" id="IPR016181">
    <property type="entry name" value="Acyl_CoA_acyltransferase"/>
</dbReference>
<evidence type="ECO:0000256" key="2">
    <source>
        <dbReference type="ARBA" id="ARBA00023315"/>
    </source>
</evidence>
<protein>
    <submittedName>
        <fullName evidence="4">Putative acetyltransferase</fullName>
    </submittedName>
</protein>
<evidence type="ECO:0000313" key="4">
    <source>
        <dbReference type="EMBL" id="PRY82850.1"/>
    </source>
</evidence>
<evidence type="ECO:0000256" key="1">
    <source>
        <dbReference type="ARBA" id="ARBA00022679"/>
    </source>
</evidence>
<dbReference type="Gene3D" id="3.40.630.30">
    <property type="match status" value="1"/>
</dbReference>
<dbReference type="AlphaFoldDB" id="A0A2T0W843"/>
<feature type="domain" description="N-acetyltransferase" evidence="3">
    <location>
        <begin position="1"/>
        <end position="141"/>
    </location>
</feature>
<dbReference type="PANTHER" id="PTHR43800:SF1">
    <property type="entry name" value="PEPTIDYL-LYSINE N-ACETYLTRANSFERASE YJAB"/>
    <property type="match status" value="1"/>
</dbReference>
<dbReference type="CDD" id="cd04301">
    <property type="entry name" value="NAT_SF"/>
    <property type="match status" value="1"/>
</dbReference>
<dbReference type="PROSITE" id="PS51186">
    <property type="entry name" value="GNAT"/>
    <property type="match status" value="1"/>
</dbReference>
<dbReference type="GO" id="GO:0016747">
    <property type="term" value="F:acyltransferase activity, transferring groups other than amino-acyl groups"/>
    <property type="evidence" value="ECO:0007669"/>
    <property type="project" value="InterPro"/>
</dbReference>
<dbReference type="OrthoDB" id="9789605at2"/>
<proteinExistence type="predicted"/>
<dbReference type="EMBL" id="PVTO01000008">
    <property type="protein sequence ID" value="PRY82850.1"/>
    <property type="molecule type" value="Genomic_DNA"/>
</dbReference>
<keyword evidence="1 4" id="KW-0808">Transferase</keyword>
<keyword evidence="5" id="KW-1185">Reference proteome</keyword>
<organism evidence="4 5">
    <name type="scientific">Alkalibacterium olivapovliticus</name>
    <dbReference type="NCBI Taxonomy" id="99907"/>
    <lineage>
        <taxon>Bacteria</taxon>
        <taxon>Bacillati</taxon>
        <taxon>Bacillota</taxon>
        <taxon>Bacilli</taxon>
        <taxon>Lactobacillales</taxon>
        <taxon>Carnobacteriaceae</taxon>
        <taxon>Alkalibacterium</taxon>
    </lineage>
</organism>
<dbReference type="Proteomes" id="UP000238205">
    <property type="component" value="Unassembled WGS sequence"/>
</dbReference>
<dbReference type="InterPro" id="IPR000182">
    <property type="entry name" value="GNAT_dom"/>
</dbReference>
<dbReference type="PANTHER" id="PTHR43800">
    <property type="entry name" value="PEPTIDYL-LYSINE N-ACETYLTRANSFERASE YJAB"/>
    <property type="match status" value="1"/>
</dbReference>
<comment type="caution">
    <text evidence="4">The sequence shown here is derived from an EMBL/GenBank/DDBJ whole genome shotgun (WGS) entry which is preliminary data.</text>
</comment>
<evidence type="ECO:0000259" key="3">
    <source>
        <dbReference type="PROSITE" id="PS51186"/>
    </source>
</evidence>
<sequence>MIRTFKPEDLDDVMAIWLKANTEAHHFISRQYWEENYEQVKSMLPQADIVVYEKNGQNLGFIGLNNQFIEGLFVEPSEQSKGIGQALLDYAKRSKSSLMLHVYKNNRRAVHFYYKNGFCITSEQVDENVAQVECVMKWQAL</sequence>
<evidence type="ECO:0000313" key="5">
    <source>
        <dbReference type="Proteomes" id="UP000238205"/>
    </source>
</evidence>
<keyword evidence="2" id="KW-0012">Acyltransferase</keyword>
<dbReference type="Pfam" id="PF13508">
    <property type="entry name" value="Acetyltransf_7"/>
    <property type="match status" value="1"/>
</dbReference>
<dbReference type="NCBIfam" id="NF007853">
    <property type="entry name" value="PRK10562.1"/>
    <property type="match status" value="1"/>
</dbReference>